<dbReference type="Proteomes" id="UP000694406">
    <property type="component" value="Unplaced"/>
</dbReference>
<dbReference type="InterPro" id="IPR051773">
    <property type="entry name" value="XK-related_adapter"/>
</dbReference>
<evidence type="ECO:0000313" key="7">
    <source>
        <dbReference type="Ensembl" id="ENSLLTP00000007726.1"/>
    </source>
</evidence>
<keyword evidence="5 6" id="KW-0472">Membrane</keyword>
<dbReference type="PANTHER" id="PTHR14297">
    <property type="entry name" value="MEMBRANE TRANSPORT PROTEIN XK FAMILY MEMBER"/>
    <property type="match status" value="1"/>
</dbReference>
<sequence>MGPGRVAAAAAAADSSVEECADASGGRRTQRRPRQVLRRVASQAVTRTNPPLGILFTTLLYCGELASACVVTASYSRSDDQFWMVLTLLLMLVSSVMVQLTLIFVNRDLTSDKPFILFMHLVLLGPLIRCLESIVMFYRQGREEEPYVTITRKKHLHSDCEIEIEQEVGHLVRRLVTHRNAFKRMAVIQAFLGSTPQLTLQLYVTVVEEQVPPSRAVLMTMCLLSVTYGALVCNTLAIQIKYDDYKIHLHPLAFICIILWRSLEISTRITILVLFGTVFKYYGLAVGAANFLVFFFLPWVEFWRSGAKLPENVEKNFSRVGTLTVLICITLLYGGINVFCWSAVQLRLSRRDLIVRSQNWGCLALFYVFRGLENSLLLLVWYFFKTDFYEYLCTPMLVLQLLVAYCLAIVFMLSFMQYLHPCRRLFTHNVTDFLHCVCCWKEDLAISIDLEPPREPGVRHSVV</sequence>
<dbReference type="PANTHER" id="PTHR14297:SF4">
    <property type="entry name" value="XK-RELATED PROTEIN 2"/>
    <property type="match status" value="1"/>
</dbReference>
<evidence type="ECO:0000256" key="1">
    <source>
        <dbReference type="ARBA" id="ARBA00004141"/>
    </source>
</evidence>
<evidence type="ECO:0000256" key="6">
    <source>
        <dbReference type="RuleBase" id="RU910716"/>
    </source>
</evidence>
<feature type="transmembrane region" description="Helical" evidence="6">
    <location>
        <begin position="364"/>
        <end position="384"/>
    </location>
</feature>
<dbReference type="GO" id="GO:0005886">
    <property type="term" value="C:plasma membrane"/>
    <property type="evidence" value="ECO:0007669"/>
    <property type="project" value="UniProtKB-ARBA"/>
</dbReference>
<dbReference type="AlphaFoldDB" id="A0A8C5WRJ4"/>
<dbReference type="InterPro" id="IPR018629">
    <property type="entry name" value="XK-rel"/>
</dbReference>
<dbReference type="Ensembl" id="ENSLLTT00000008011.1">
    <property type="protein sequence ID" value="ENSLLTP00000007726.1"/>
    <property type="gene ID" value="ENSLLTG00000005853.1"/>
</dbReference>
<dbReference type="Pfam" id="PF09815">
    <property type="entry name" value="XK-related"/>
    <property type="match status" value="1"/>
</dbReference>
<reference evidence="7" key="2">
    <citation type="submission" date="2025-09" db="UniProtKB">
        <authorList>
            <consortium name="Ensembl"/>
        </authorList>
    </citation>
    <scope>IDENTIFICATION</scope>
</reference>
<feature type="transmembrane region" description="Helical" evidence="6">
    <location>
        <begin position="117"/>
        <end position="138"/>
    </location>
</feature>
<feature type="transmembrane region" description="Helical" evidence="6">
    <location>
        <begin position="281"/>
        <end position="300"/>
    </location>
</feature>
<evidence type="ECO:0000256" key="3">
    <source>
        <dbReference type="ARBA" id="ARBA00022692"/>
    </source>
</evidence>
<keyword evidence="8" id="KW-1185">Reference proteome</keyword>
<dbReference type="GeneTree" id="ENSGT00390000003231"/>
<feature type="transmembrane region" description="Helical" evidence="6">
    <location>
        <begin position="396"/>
        <end position="419"/>
    </location>
</feature>
<feature type="transmembrane region" description="Helical" evidence="6">
    <location>
        <begin position="216"/>
        <end position="240"/>
    </location>
</feature>
<keyword evidence="3 6" id="KW-0812">Transmembrane</keyword>
<proteinExistence type="inferred from homology"/>
<reference evidence="7" key="1">
    <citation type="submission" date="2025-08" db="UniProtKB">
        <authorList>
            <consortium name="Ensembl"/>
        </authorList>
    </citation>
    <scope>IDENTIFICATION</scope>
</reference>
<evidence type="ECO:0000313" key="8">
    <source>
        <dbReference type="Proteomes" id="UP000694406"/>
    </source>
</evidence>
<organism evidence="7 8">
    <name type="scientific">Laticauda laticaudata</name>
    <name type="common">Blue-ringed sea krait</name>
    <name type="synonym">Blue-lipped sea krait</name>
    <dbReference type="NCBI Taxonomy" id="8630"/>
    <lineage>
        <taxon>Eukaryota</taxon>
        <taxon>Metazoa</taxon>
        <taxon>Chordata</taxon>
        <taxon>Craniata</taxon>
        <taxon>Vertebrata</taxon>
        <taxon>Euteleostomi</taxon>
        <taxon>Lepidosauria</taxon>
        <taxon>Squamata</taxon>
        <taxon>Bifurcata</taxon>
        <taxon>Unidentata</taxon>
        <taxon>Episquamata</taxon>
        <taxon>Toxicofera</taxon>
        <taxon>Serpentes</taxon>
        <taxon>Colubroidea</taxon>
        <taxon>Elapidae</taxon>
        <taxon>Laticaudinae</taxon>
        <taxon>Laticauda</taxon>
    </lineage>
</organism>
<feature type="transmembrane region" description="Helical" evidence="6">
    <location>
        <begin position="82"/>
        <end position="105"/>
    </location>
</feature>
<keyword evidence="4 6" id="KW-1133">Transmembrane helix</keyword>
<evidence type="ECO:0000256" key="2">
    <source>
        <dbReference type="ARBA" id="ARBA00008789"/>
    </source>
</evidence>
<comment type="similarity">
    <text evidence="2 6">Belongs to the XK family.</text>
</comment>
<feature type="transmembrane region" description="Helical" evidence="6">
    <location>
        <begin position="52"/>
        <end position="75"/>
    </location>
</feature>
<name>A0A8C5WRJ4_LATLA</name>
<comment type="subcellular location">
    <subcellularLocation>
        <location evidence="1 6">Membrane</location>
        <topology evidence="1 6">Multi-pass membrane protein</topology>
    </subcellularLocation>
</comment>
<feature type="transmembrane region" description="Helical" evidence="6">
    <location>
        <begin position="186"/>
        <end position="204"/>
    </location>
</feature>
<protein>
    <recommendedName>
        <fullName evidence="6">XK-related protein</fullName>
    </recommendedName>
</protein>
<feature type="transmembrane region" description="Helical" evidence="6">
    <location>
        <begin position="320"/>
        <end position="344"/>
    </location>
</feature>
<evidence type="ECO:0000256" key="4">
    <source>
        <dbReference type="ARBA" id="ARBA00022989"/>
    </source>
</evidence>
<evidence type="ECO:0000256" key="5">
    <source>
        <dbReference type="ARBA" id="ARBA00023136"/>
    </source>
</evidence>
<accession>A0A8C5WRJ4</accession>